<dbReference type="RefSeq" id="WP_034220037.1">
    <property type="nucleotide sequence ID" value="NZ_AVCJ01000001.1"/>
</dbReference>
<reference evidence="3" key="1">
    <citation type="submission" date="2013-08" db="EMBL/GenBank/DDBJ databases">
        <title>Genome sequencing of Arenimonas donghaensis.</title>
        <authorList>
            <person name="Chen F."/>
            <person name="Wang G."/>
        </authorList>
    </citation>
    <scope>NUCLEOTIDE SEQUENCE [LARGE SCALE GENOMIC DNA]</scope>
    <source>
        <strain evidence="3">HO3-R19</strain>
    </source>
</reference>
<evidence type="ECO:0000256" key="1">
    <source>
        <dbReference type="SAM" id="SignalP"/>
    </source>
</evidence>
<dbReference type="PATRIC" id="fig|1121014.3.peg.167"/>
<keyword evidence="3" id="KW-1185">Reference proteome</keyword>
<evidence type="ECO:0000313" key="3">
    <source>
        <dbReference type="Proteomes" id="UP000029085"/>
    </source>
</evidence>
<dbReference type="OrthoDB" id="5966682at2"/>
<accession>A0A087MLK0</accession>
<evidence type="ECO:0008006" key="4">
    <source>
        <dbReference type="Google" id="ProtNLM"/>
    </source>
</evidence>
<organism evidence="2 3">
    <name type="scientific">Arenimonas donghaensis DSM 18148 = HO3-R19</name>
    <dbReference type="NCBI Taxonomy" id="1121014"/>
    <lineage>
        <taxon>Bacteria</taxon>
        <taxon>Pseudomonadati</taxon>
        <taxon>Pseudomonadota</taxon>
        <taxon>Gammaproteobacteria</taxon>
        <taxon>Lysobacterales</taxon>
        <taxon>Lysobacteraceae</taxon>
        <taxon>Arenimonas</taxon>
    </lineage>
</organism>
<gene>
    <name evidence="2" type="ORF">N788_00865</name>
</gene>
<feature type="chain" id="PRO_5001826558" description="Lipoprotein" evidence="1">
    <location>
        <begin position="24"/>
        <end position="195"/>
    </location>
</feature>
<reference evidence="2 3" key="2">
    <citation type="journal article" date="2015" name="Stand. Genomic Sci.">
        <title>High quality draft genomic sequence of Arenimonas donghaensis DSM 18148(T).</title>
        <authorList>
            <person name="Chen F."/>
            <person name="Wang H."/>
            <person name="Cao Y."/>
            <person name="Li X."/>
            <person name="Wang G."/>
        </authorList>
    </citation>
    <scope>NUCLEOTIDE SEQUENCE [LARGE SCALE GENOMIC DNA]</scope>
    <source>
        <strain evidence="2 3">HO3-R19</strain>
    </source>
</reference>
<sequence>MQIRALMLLWVVALAGCQPSGQAGGESDPARKAAEAAEAAERAQLETLASQIAADRDAVAGFEVLHAGYGHGPDPRSGQSVPTIKVALANGSPVTVTRVSLHVRLANEGGGAPWLDQVFDVPLSAPLAPGAGDAVTMTPTGDSDWALKAPPEGVPVRVRVQALALRTPEGRELLTEHAMDDLQRERLDALRAASR</sequence>
<dbReference type="Proteomes" id="UP000029085">
    <property type="component" value="Unassembled WGS sequence"/>
</dbReference>
<comment type="caution">
    <text evidence="2">The sequence shown here is derived from an EMBL/GenBank/DDBJ whole genome shotgun (WGS) entry which is preliminary data.</text>
</comment>
<dbReference type="STRING" id="1121014.N788_00865"/>
<feature type="signal peptide" evidence="1">
    <location>
        <begin position="1"/>
        <end position="23"/>
    </location>
</feature>
<proteinExistence type="predicted"/>
<keyword evidence="1" id="KW-0732">Signal</keyword>
<name>A0A087MLK0_9GAMM</name>
<dbReference type="EMBL" id="AVCJ01000001">
    <property type="protein sequence ID" value="KFL37753.1"/>
    <property type="molecule type" value="Genomic_DNA"/>
</dbReference>
<dbReference type="AlphaFoldDB" id="A0A087MLK0"/>
<evidence type="ECO:0000313" key="2">
    <source>
        <dbReference type="EMBL" id="KFL37753.1"/>
    </source>
</evidence>
<dbReference type="PROSITE" id="PS51257">
    <property type="entry name" value="PROKAR_LIPOPROTEIN"/>
    <property type="match status" value="1"/>
</dbReference>
<protein>
    <recommendedName>
        <fullName evidence="4">Lipoprotein</fullName>
    </recommendedName>
</protein>